<keyword evidence="2" id="KW-1185">Reference proteome</keyword>
<dbReference type="AlphaFoldDB" id="G2KRF9"/>
<dbReference type="KEGG" id="mai:MICA_873"/>
<dbReference type="EMBL" id="CP002382">
    <property type="protein sequence ID" value="AEP09206.1"/>
    <property type="molecule type" value="Genomic_DNA"/>
</dbReference>
<evidence type="ECO:0000313" key="1">
    <source>
        <dbReference type="EMBL" id="AEP09206.1"/>
    </source>
</evidence>
<evidence type="ECO:0000313" key="2">
    <source>
        <dbReference type="Proteomes" id="UP000009286"/>
    </source>
</evidence>
<dbReference type="Proteomes" id="UP000009286">
    <property type="component" value="Chromosome"/>
</dbReference>
<sequence length="115" mass="13396">MGTGKRHRWQPAFIDIDFNEWNHMPKELPGILTDWYYLSKVPSHNVPLMLEVGRFLLSTKRCVETLKVYPEKDGLSALCVQWKTLIKAASEDEAEIRKRLNQIRSSNINIISKIQ</sequence>
<organism evidence="1 2">
    <name type="scientific">Micavibrio aeruginosavorus (strain ARL-13)</name>
    <dbReference type="NCBI Taxonomy" id="856793"/>
    <lineage>
        <taxon>Bacteria</taxon>
        <taxon>Pseudomonadati</taxon>
        <taxon>Bdellovibrionota</taxon>
        <taxon>Bdellovibrionia</taxon>
        <taxon>Bdellovibrionales</taxon>
        <taxon>Pseudobdellovibrionaceae</taxon>
        <taxon>Micavibrio</taxon>
    </lineage>
</organism>
<dbReference type="HOGENOM" id="CLU_2106116_0_0_5"/>
<proteinExistence type="predicted"/>
<name>G2KRF9_MICAA</name>
<accession>G2KRF9</accession>
<gene>
    <name evidence="1" type="ordered locus">MICA_873</name>
</gene>
<reference evidence="1 2" key="1">
    <citation type="journal article" date="2011" name="BMC Genomics">
        <title>Genomic insights into an obligate epibiotic bacterial predator: Micavibrio aeruginosavorus ARL-13.</title>
        <authorList>
            <person name="Wang Z."/>
            <person name="Kadouri D."/>
            <person name="Wu M."/>
        </authorList>
    </citation>
    <scope>NUCLEOTIDE SEQUENCE [LARGE SCALE GENOMIC DNA]</scope>
    <source>
        <strain evidence="1 2">ARL-13</strain>
    </source>
</reference>
<protein>
    <submittedName>
        <fullName evidence="1">Uncharacterized protein</fullName>
    </submittedName>
</protein>